<feature type="binding site" evidence="2">
    <location>
        <position position="470"/>
    </location>
    <ligand>
        <name>L-glutamate</name>
        <dbReference type="ChEBI" id="CHEBI:29985"/>
    </ligand>
</feature>
<dbReference type="PANTHER" id="PTHR11686:SF9">
    <property type="entry name" value="RE13973P"/>
    <property type="match status" value="1"/>
</dbReference>
<dbReference type="Pfam" id="PF01019">
    <property type="entry name" value="G_glu_transpept"/>
    <property type="match status" value="1"/>
</dbReference>
<dbReference type="PRINTS" id="PR01210">
    <property type="entry name" value="GGTRANSPTASE"/>
</dbReference>
<feature type="non-terminal residue" evidence="4">
    <location>
        <position position="1"/>
    </location>
</feature>
<dbReference type="Gene3D" id="1.10.246.130">
    <property type="match status" value="1"/>
</dbReference>
<name>A0AAW2ZFE5_9EUKA</name>
<organism evidence="4 5">
    <name type="scientific">Acrasis kona</name>
    <dbReference type="NCBI Taxonomy" id="1008807"/>
    <lineage>
        <taxon>Eukaryota</taxon>
        <taxon>Discoba</taxon>
        <taxon>Heterolobosea</taxon>
        <taxon>Tetramitia</taxon>
        <taxon>Eutetramitia</taxon>
        <taxon>Acrasidae</taxon>
        <taxon>Acrasis</taxon>
    </lineage>
</organism>
<keyword evidence="3" id="KW-1133">Transmembrane helix</keyword>
<gene>
    <name evidence="4" type="ORF">AKO1_015674</name>
</gene>
<feature type="binding site" evidence="2">
    <location>
        <begin position="446"/>
        <end position="448"/>
    </location>
    <ligand>
        <name>L-glutamate</name>
        <dbReference type="ChEBI" id="CHEBI:29985"/>
    </ligand>
</feature>
<feature type="transmembrane region" description="Helical" evidence="3">
    <location>
        <begin position="28"/>
        <end position="51"/>
    </location>
</feature>
<reference evidence="4 5" key="1">
    <citation type="submission" date="2024-03" db="EMBL/GenBank/DDBJ databases">
        <title>The Acrasis kona genome and developmental transcriptomes reveal deep origins of eukaryotic multicellular pathways.</title>
        <authorList>
            <person name="Sheikh S."/>
            <person name="Fu C.-J."/>
            <person name="Brown M.W."/>
            <person name="Baldauf S.L."/>
        </authorList>
    </citation>
    <scope>NUCLEOTIDE SEQUENCE [LARGE SCALE GENOMIC DNA]</scope>
    <source>
        <strain evidence="4 5">ATCC MYA-3509</strain>
    </source>
</reference>
<dbReference type="PANTHER" id="PTHR11686">
    <property type="entry name" value="GAMMA GLUTAMYL TRANSPEPTIDASE"/>
    <property type="match status" value="1"/>
</dbReference>
<feature type="active site" description="Nucleophile" evidence="1">
    <location>
        <position position="428"/>
    </location>
</feature>
<evidence type="ECO:0000256" key="3">
    <source>
        <dbReference type="SAM" id="Phobius"/>
    </source>
</evidence>
<sequence>ESPDTDIEDNLESGSSQNTTKQLYNNNYILLICAAILCLFIGVISTIIVLVSESPIVPNFPAQYVTLVKGSKGAVAADNPTCSQVGVDILKKGGNAVDSIVATCLCIGVMNPWSSGIGGGGIMVISDTKGVVKTIDFRETAPLRAHRDMYLQDTKLAQRGGLAIAVPSEVKGLYTAHKQYGKLDWKVLVEPAINLATSHPAQELLVSHLELYRTEILTDKYGPGMRQIYAPNNDIVKEGEDVKNEALAATLRLIADQGADVMFGENGTLVDRIVKDVTSMGGIISREDLIKYQVKQSNPVSTYYRGYKVFGARPEISGGVCQSLMLNVLEQYNLAKNSRDAYQTYHYLIESMKMAFGHRMSLGDEKYLNLTNIVNDMTNKDYASFLRAFVPSNGVNSDLSRYLYNSTFLDPTQTSTSTLQFAKNDHGTSHMVSVDSDRMAVSLTSTVNLFFGSMVLSPDTGIIYNDQMDDFSSPNATNAYDLPPTTNNFIEPGKRPLSSMSPTIVHKDNKFHIALGGSGGPYIITAVAQTLINMIEYDMDVASAIQTPRLHHQLVPPVLQVENGFSTDVLKKIIDRDGYSKVDILEGAREDLGVVQGVRALSDGTLEAASDSRKKSVAAAY</sequence>
<evidence type="ECO:0000256" key="2">
    <source>
        <dbReference type="PIRSR" id="PIRSR600101-2"/>
    </source>
</evidence>
<evidence type="ECO:0000313" key="4">
    <source>
        <dbReference type="EMBL" id="KAL0488627.1"/>
    </source>
</evidence>
<evidence type="ECO:0000313" key="5">
    <source>
        <dbReference type="Proteomes" id="UP001431209"/>
    </source>
</evidence>
<dbReference type="SUPFAM" id="SSF56235">
    <property type="entry name" value="N-terminal nucleophile aminohydrolases (Ntn hydrolases)"/>
    <property type="match status" value="1"/>
</dbReference>
<feature type="binding site" evidence="2">
    <location>
        <position position="138"/>
    </location>
    <ligand>
        <name>L-glutamate</name>
        <dbReference type="ChEBI" id="CHEBI:29985"/>
    </ligand>
</feature>
<keyword evidence="3" id="KW-0472">Membrane</keyword>
<evidence type="ECO:0000256" key="1">
    <source>
        <dbReference type="PIRSR" id="PIRSR600101-1"/>
    </source>
</evidence>
<keyword evidence="5" id="KW-1185">Reference proteome</keyword>
<dbReference type="Proteomes" id="UP001431209">
    <property type="component" value="Unassembled WGS sequence"/>
</dbReference>
<dbReference type="InterPro" id="IPR000101">
    <property type="entry name" value="GGT_peptidase"/>
</dbReference>
<dbReference type="InterPro" id="IPR029055">
    <property type="entry name" value="Ntn_hydrolases_N"/>
</dbReference>
<proteinExistence type="predicted"/>
<comment type="caution">
    <text evidence="4">The sequence shown here is derived from an EMBL/GenBank/DDBJ whole genome shotgun (WGS) entry which is preliminary data.</text>
</comment>
<dbReference type="GO" id="GO:0036374">
    <property type="term" value="F:glutathione hydrolase activity"/>
    <property type="evidence" value="ECO:0007669"/>
    <property type="project" value="InterPro"/>
</dbReference>
<dbReference type="InterPro" id="IPR043137">
    <property type="entry name" value="GGT_ssub_C"/>
</dbReference>
<dbReference type="NCBIfam" id="TIGR00066">
    <property type="entry name" value="g_glut_trans"/>
    <property type="match status" value="1"/>
</dbReference>
<protein>
    <submittedName>
        <fullName evidence="4">Gamma-glutamyltranspeptidase</fullName>
    </submittedName>
</protein>
<feature type="binding site" evidence="2">
    <location>
        <begin position="498"/>
        <end position="499"/>
    </location>
    <ligand>
        <name>L-glutamate</name>
        <dbReference type="ChEBI" id="CHEBI:29985"/>
    </ligand>
</feature>
<dbReference type="GO" id="GO:0006751">
    <property type="term" value="P:glutathione catabolic process"/>
    <property type="evidence" value="ECO:0007669"/>
    <property type="project" value="InterPro"/>
</dbReference>
<feature type="binding site" evidence="2">
    <location>
        <position position="520"/>
    </location>
    <ligand>
        <name>L-glutamate</name>
        <dbReference type="ChEBI" id="CHEBI:29985"/>
    </ligand>
</feature>
<dbReference type="GO" id="GO:0005886">
    <property type="term" value="C:plasma membrane"/>
    <property type="evidence" value="ECO:0007669"/>
    <property type="project" value="TreeGrafter"/>
</dbReference>
<dbReference type="AlphaFoldDB" id="A0AAW2ZFE5"/>
<keyword evidence="3" id="KW-0812">Transmembrane</keyword>
<accession>A0AAW2ZFE5</accession>
<dbReference type="InterPro" id="IPR043138">
    <property type="entry name" value="GGT_lsub"/>
</dbReference>
<dbReference type="Gene3D" id="3.60.20.40">
    <property type="match status" value="1"/>
</dbReference>
<dbReference type="FunFam" id="3.60.20.40:FF:000001">
    <property type="entry name" value="Gamma-glutamyltranspeptidase 1"/>
    <property type="match status" value="1"/>
</dbReference>
<dbReference type="EMBL" id="JAOPGA020001455">
    <property type="protein sequence ID" value="KAL0488627.1"/>
    <property type="molecule type" value="Genomic_DNA"/>
</dbReference>